<dbReference type="GO" id="GO:0031146">
    <property type="term" value="P:SCF-dependent proteasomal ubiquitin-dependent protein catabolic process"/>
    <property type="evidence" value="ECO:0007669"/>
    <property type="project" value="TreeGrafter"/>
</dbReference>
<dbReference type="InterPro" id="IPR057207">
    <property type="entry name" value="FBXL15_LRR"/>
</dbReference>
<dbReference type="SMART" id="SM00256">
    <property type="entry name" value="FBOX"/>
    <property type="match status" value="1"/>
</dbReference>
<feature type="domain" description="F-box" evidence="2">
    <location>
        <begin position="161"/>
        <end position="207"/>
    </location>
</feature>
<organism evidence="3 4">
    <name type="scientific">Strigamia maritima</name>
    <name type="common">European centipede</name>
    <name type="synonym">Geophilus maritimus</name>
    <dbReference type="NCBI Taxonomy" id="126957"/>
    <lineage>
        <taxon>Eukaryota</taxon>
        <taxon>Metazoa</taxon>
        <taxon>Ecdysozoa</taxon>
        <taxon>Arthropoda</taxon>
        <taxon>Myriapoda</taxon>
        <taxon>Chilopoda</taxon>
        <taxon>Pleurostigmophora</taxon>
        <taxon>Geophilomorpha</taxon>
        <taxon>Linotaeniidae</taxon>
        <taxon>Strigamia</taxon>
    </lineage>
</organism>
<dbReference type="Gene3D" id="3.80.10.10">
    <property type="entry name" value="Ribonuclease Inhibitor"/>
    <property type="match status" value="2"/>
</dbReference>
<dbReference type="EnsemblMetazoa" id="SMAR012466-RA">
    <property type="protein sequence ID" value="SMAR012466-PA"/>
    <property type="gene ID" value="SMAR012466"/>
</dbReference>
<evidence type="ECO:0000313" key="4">
    <source>
        <dbReference type="Proteomes" id="UP000014500"/>
    </source>
</evidence>
<dbReference type="Proteomes" id="UP000014500">
    <property type="component" value="Unassembled WGS sequence"/>
</dbReference>
<reference evidence="4" key="1">
    <citation type="submission" date="2011-05" db="EMBL/GenBank/DDBJ databases">
        <authorList>
            <person name="Richards S.R."/>
            <person name="Qu J."/>
            <person name="Jiang H."/>
            <person name="Jhangiani S.N."/>
            <person name="Agravi P."/>
            <person name="Goodspeed R."/>
            <person name="Gross S."/>
            <person name="Mandapat C."/>
            <person name="Jackson L."/>
            <person name="Mathew T."/>
            <person name="Pu L."/>
            <person name="Thornton R."/>
            <person name="Saada N."/>
            <person name="Wilczek-Boney K.B."/>
            <person name="Lee S."/>
            <person name="Kovar C."/>
            <person name="Wu Y."/>
            <person name="Scherer S.E."/>
            <person name="Worley K.C."/>
            <person name="Muzny D.M."/>
            <person name="Gibbs R."/>
        </authorList>
    </citation>
    <scope>NUCLEOTIDE SEQUENCE</scope>
    <source>
        <strain evidence="4">Brora</strain>
    </source>
</reference>
<evidence type="ECO:0000256" key="1">
    <source>
        <dbReference type="SAM" id="MobiDB-lite"/>
    </source>
</evidence>
<dbReference type="SUPFAM" id="SSF52047">
    <property type="entry name" value="RNI-like"/>
    <property type="match status" value="1"/>
</dbReference>
<dbReference type="GO" id="GO:0019005">
    <property type="term" value="C:SCF ubiquitin ligase complex"/>
    <property type="evidence" value="ECO:0007669"/>
    <property type="project" value="TreeGrafter"/>
</dbReference>
<evidence type="ECO:0000313" key="3">
    <source>
        <dbReference type="EnsemblMetazoa" id="SMAR012466-PA"/>
    </source>
</evidence>
<dbReference type="InterPro" id="IPR001810">
    <property type="entry name" value="F-box_dom"/>
</dbReference>
<dbReference type="FunFam" id="3.80.10.10:FF:000122">
    <property type="entry name" value="F-box/LRR-repeat protein 7 isoform X1"/>
    <property type="match status" value="1"/>
</dbReference>
<dbReference type="OMA" id="ETVHVDR"/>
<feature type="region of interest" description="Disordered" evidence="1">
    <location>
        <begin position="1"/>
        <end position="52"/>
    </location>
</feature>
<dbReference type="Pfam" id="PF25372">
    <property type="entry name" value="DUF7885"/>
    <property type="match status" value="1"/>
</dbReference>
<dbReference type="eggNOG" id="KOG1947">
    <property type="taxonomic scope" value="Eukaryota"/>
</dbReference>
<dbReference type="PROSITE" id="PS50181">
    <property type="entry name" value="FBOX"/>
    <property type="match status" value="1"/>
</dbReference>
<accession>T1JF58</accession>
<protein>
    <recommendedName>
        <fullName evidence="2">F-box domain-containing protein</fullName>
    </recommendedName>
</protein>
<dbReference type="EMBL" id="JH432147">
    <property type="status" value="NOT_ANNOTATED_CDS"/>
    <property type="molecule type" value="Genomic_DNA"/>
</dbReference>
<dbReference type="PhylomeDB" id="T1JF58"/>
<dbReference type="AlphaFoldDB" id="T1JF58"/>
<keyword evidence="4" id="KW-1185">Reference proteome</keyword>
<dbReference type="InterPro" id="IPR032675">
    <property type="entry name" value="LRR_dom_sf"/>
</dbReference>
<dbReference type="Gene3D" id="1.20.1280.50">
    <property type="match status" value="1"/>
</dbReference>
<sequence length="547" mass="61344">MLSWCEETTTENHGFQSPYSSSSQTLELEGSTQASGDSLDDTDGSSGQIPPSRHGSLLQQVGCLPKDSTCCCCCCCNEFDKLDDFSDVGRSSPDHDLGYHTLISRQTPIPVHQPNNNASLWPSSLRIYSPVASETPQLRNVSLKTDQLLATYKGKSITSKGSFFDKLSDDVILKIFSGLSPHQLCACAQVCRRWYFLVWEPQLWTTIKLNGPHIYVDRALRMLTRLLCRDSPSRCLMVEKVILNGCLRLTDRGLNVLARRCPELRSLQLKGCSNITNIGVLELVTNCCNLEYLDLTGCSEVDCIYVQNNTRSSLSFINGFLPSPTTHQLQIKYLDLTDCHSLSDNNLKIIVRTCPQLQSLYLRRCLNLTDVGLKHIANYCLVLKEFSISDCFRITDFGLYELAKLGSNLRYLSVAKCGQISDAGIKHIARHCYKLRYLNVRGCEAVSDDSMELLAFSCPRLRALDIGKCDVTDYGLKVLSENCPNLKKLSIKSCDMVTDKGIQSIAYYCRGLQQMNLQDCQVTVDGYKTVKKFCKRCIIEHTNPGFY</sequence>
<feature type="compositionally biased region" description="Polar residues" evidence="1">
    <location>
        <begin position="11"/>
        <end position="34"/>
    </location>
</feature>
<dbReference type="CDD" id="cd22120">
    <property type="entry name" value="F-box_FBXL7"/>
    <property type="match status" value="1"/>
</dbReference>
<evidence type="ECO:0000259" key="2">
    <source>
        <dbReference type="PROSITE" id="PS50181"/>
    </source>
</evidence>
<dbReference type="HOGENOM" id="CLU_016072_5_0_1"/>
<reference evidence="3" key="2">
    <citation type="submission" date="2015-02" db="UniProtKB">
        <authorList>
            <consortium name="EnsemblMetazoa"/>
        </authorList>
    </citation>
    <scope>IDENTIFICATION</scope>
</reference>
<dbReference type="PANTHER" id="PTHR13318">
    <property type="entry name" value="PARTNER OF PAIRED, ISOFORM B-RELATED"/>
    <property type="match status" value="1"/>
</dbReference>
<dbReference type="Pfam" id="PF12937">
    <property type="entry name" value="F-box-like"/>
    <property type="match status" value="1"/>
</dbReference>
<dbReference type="SMART" id="SM00367">
    <property type="entry name" value="LRR_CC"/>
    <property type="match status" value="10"/>
</dbReference>
<dbReference type="InterPro" id="IPR006553">
    <property type="entry name" value="Leu-rich_rpt_Cys-con_subtyp"/>
</dbReference>
<name>T1JF58_STRMM</name>
<dbReference type="STRING" id="126957.T1JF58"/>
<proteinExistence type="predicted"/>
<dbReference type="PANTHER" id="PTHR13318:SF50">
    <property type="entry name" value="F-BOX_LRR-REPEAT PROTEIN 7"/>
    <property type="match status" value="1"/>
</dbReference>